<gene>
    <name evidence="2" type="ORF">B0H17DRAFT_920093</name>
</gene>
<organism evidence="2 3">
    <name type="scientific">Mycena rosella</name>
    <name type="common">Pink bonnet</name>
    <name type="synonym">Agaricus rosellus</name>
    <dbReference type="NCBI Taxonomy" id="1033263"/>
    <lineage>
        <taxon>Eukaryota</taxon>
        <taxon>Fungi</taxon>
        <taxon>Dikarya</taxon>
        <taxon>Basidiomycota</taxon>
        <taxon>Agaricomycotina</taxon>
        <taxon>Agaricomycetes</taxon>
        <taxon>Agaricomycetidae</taxon>
        <taxon>Agaricales</taxon>
        <taxon>Marasmiineae</taxon>
        <taxon>Mycenaceae</taxon>
        <taxon>Mycena</taxon>
    </lineage>
</organism>
<dbReference type="EMBL" id="JARKIE010000008">
    <property type="protein sequence ID" value="KAJ7705278.1"/>
    <property type="molecule type" value="Genomic_DNA"/>
</dbReference>
<feature type="signal peptide" evidence="1">
    <location>
        <begin position="1"/>
        <end position="23"/>
    </location>
</feature>
<name>A0AAD7GTY8_MYCRO</name>
<accession>A0AAD7GTY8</accession>
<protein>
    <submittedName>
        <fullName evidence="2">Uncharacterized protein</fullName>
    </submittedName>
</protein>
<comment type="caution">
    <text evidence="2">The sequence shown here is derived from an EMBL/GenBank/DDBJ whole genome shotgun (WGS) entry which is preliminary data.</text>
</comment>
<keyword evidence="3" id="KW-1185">Reference proteome</keyword>
<evidence type="ECO:0000256" key="1">
    <source>
        <dbReference type="SAM" id="SignalP"/>
    </source>
</evidence>
<sequence>MRSFTALIVLAITLYMRAVPSKADVIAWSGDSCNGAEGGDVPCDGTCFDFTNRHSLEVARGGHCLRVFEDTSCTEKVAEYGNQGGGECVNINTGTPVRSFRCNIGSSC</sequence>
<feature type="chain" id="PRO_5042184136" evidence="1">
    <location>
        <begin position="24"/>
        <end position="108"/>
    </location>
</feature>
<proteinExistence type="predicted"/>
<keyword evidence="1" id="KW-0732">Signal</keyword>
<evidence type="ECO:0000313" key="2">
    <source>
        <dbReference type="EMBL" id="KAJ7705278.1"/>
    </source>
</evidence>
<dbReference type="AlphaFoldDB" id="A0AAD7GTY8"/>
<reference evidence="2" key="1">
    <citation type="submission" date="2023-03" db="EMBL/GenBank/DDBJ databases">
        <title>Massive genome expansion in bonnet fungi (Mycena s.s.) driven by repeated elements and novel gene families across ecological guilds.</title>
        <authorList>
            <consortium name="Lawrence Berkeley National Laboratory"/>
            <person name="Harder C.B."/>
            <person name="Miyauchi S."/>
            <person name="Viragh M."/>
            <person name="Kuo A."/>
            <person name="Thoen E."/>
            <person name="Andreopoulos B."/>
            <person name="Lu D."/>
            <person name="Skrede I."/>
            <person name="Drula E."/>
            <person name="Henrissat B."/>
            <person name="Morin E."/>
            <person name="Kohler A."/>
            <person name="Barry K."/>
            <person name="LaButti K."/>
            <person name="Morin E."/>
            <person name="Salamov A."/>
            <person name="Lipzen A."/>
            <person name="Mereny Z."/>
            <person name="Hegedus B."/>
            <person name="Baldrian P."/>
            <person name="Stursova M."/>
            <person name="Weitz H."/>
            <person name="Taylor A."/>
            <person name="Grigoriev I.V."/>
            <person name="Nagy L.G."/>
            <person name="Martin F."/>
            <person name="Kauserud H."/>
        </authorList>
    </citation>
    <scope>NUCLEOTIDE SEQUENCE</scope>
    <source>
        <strain evidence="2">CBHHK067</strain>
    </source>
</reference>
<dbReference type="Proteomes" id="UP001221757">
    <property type="component" value="Unassembled WGS sequence"/>
</dbReference>
<evidence type="ECO:0000313" key="3">
    <source>
        <dbReference type="Proteomes" id="UP001221757"/>
    </source>
</evidence>